<dbReference type="InterPro" id="IPR003661">
    <property type="entry name" value="HisK_dim/P_dom"/>
</dbReference>
<dbReference type="CDD" id="cd06225">
    <property type="entry name" value="HAMP"/>
    <property type="match status" value="1"/>
</dbReference>
<feature type="domain" description="Histidine kinase" evidence="11">
    <location>
        <begin position="183"/>
        <end position="367"/>
    </location>
</feature>
<dbReference type="EMBL" id="FN555004">
    <property type="protein sequence ID" value="CBG39522.1"/>
    <property type="molecule type" value="Genomic_DNA"/>
</dbReference>
<accession>D3UGA1</accession>
<dbReference type="Pfam" id="PF02518">
    <property type="entry name" value="HATPase_c"/>
    <property type="match status" value="1"/>
</dbReference>
<proteinExistence type="predicted"/>
<evidence type="ECO:0000313" key="13">
    <source>
        <dbReference type="Proteomes" id="UP000001522"/>
    </source>
</evidence>
<keyword evidence="7 12" id="KW-0418">Kinase</keyword>
<evidence type="ECO:0000256" key="3">
    <source>
        <dbReference type="ARBA" id="ARBA00012438"/>
    </source>
</evidence>
<keyword evidence="6 10" id="KW-0812">Transmembrane</keyword>
<keyword evidence="8 10" id="KW-1133">Transmembrane helix</keyword>
<evidence type="ECO:0000256" key="1">
    <source>
        <dbReference type="ARBA" id="ARBA00000085"/>
    </source>
</evidence>
<organism evidence="12 13">
    <name type="scientific">Helicobacter mustelae (strain ATCC 43772 / CCUG 25715 / CIP 103759 / LMG 18044 / NCTC 12198 / R85-136P)</name>
    <name type="common">Campylobacter mustelae</name>
    <dbReference type="NCBI Taxonomy" id="679897"/>
    <lineage>
        <taxon>Bacteria</taxon>
        <taxon>Pseudomonadati</taxon>
        <taxon>Campylobacterota</taxon>
        <taxon>Epsilonproteobacteria</taxon>
        <taxon>Campylobacterales</taxon>
        <taxon>Helicobacteraceae</taxon>
        <taxon>Helicobacter</taxon>
    </lineage>
</organism>
<dbReference type="STRING" id="679897.HMU02600"/>
<comment type="subcellular location">
    <subcellularLocation>
        <location evidence="2">Membrane</location>
        <topology evidence="2">Multi-pass membrane protein</topology>
    </subcellularLocation>
</comment>
<dbReference type="RefSeq" id="WP_013022617.1">
    <property type="nucleotide sequence ID" value="NC_013949.1"/>
</dbReference>
<dbReference type="GO" id="GO:0000155">
    <property type="term" value="F:phosphorelay sensor kinase activity"/>
    <property type="evidence" value="ECO:0007669"/>
    <property type="project" value="InterPro"/>
</dbReference>
<evidence type="ECO:0000256" key="8">
    <source>
        <dbReference type="ARBA" id="ARBA00022989"/>
    </source>
</evidence>
<dbReference type="SMART" id="SM00387">
    <property type="entry name" value="HATPase_c"/>
    <property type="match status" value="1"/>
</dbReference>
<keyword evidence="13" id="KW-1185">Reference proteome</keyword>
<evidence type="ECO:0000313" key="12">
    <source>
        <dbReference type="EMBL" id="CBG39522.1"/>
    </source>
</evidence>
<evidence type="ECO:0000256" key="6">
    <source>
        <dbReference type="ARBA" id="ARBA00022692"/>
    </source>
</evidence>
<gene>
    <name evidence="12" type="ordered locus">HMU02600</name>
</gene>
<dbReference type="PROSITE" id="PS50109">
    <property type="entry name" value="HIS_KIN"/>
    <property type="match status" value="1"/>
</dbReference>
<comment type="catalytic activity">
    <reaction evidence="1">
        <text>ATP + protein L-histidine = ADP + protein N-phospho-L-histidine.</text>
        <dbReference type="EC" id="2.7.13.3"/>
    </reaction>
</comment>
<dbReference type="SUPFAM" id="SSF47384">
    <property type="entry name" value="Homodimeric domain of signal transducing histidine kinase"/>
    <property type="match status" value="1"/>
</dbReference>
<evidence type="ECO:0000256" key="10">
    <source>
        <dbReference type="SAM" id="Phobius"/>
    </source>
</evidence>
<dbReference type="InterPro" id="IPR036097">
    <property type="entry name" value="HisK_dim/P_sf"/>
</dbReference>
<dbReference type="PANTHER" id="PTHR45528:SF12">
    <property type="entry name" value="SENSOR HISTIDINE KINASE ARSS"/>
    <property type="match status" value="1"/>
</dbReference>
<dbReference type="InterPro" id="IPR036890">
    <property type="entry name" value="HATPase_C_sf"/>
</dbReference>
<dbReference type="CDD" id="cd00075">
    <property type="entry name" value="HATPase"/>
    <property type="match status" value="1"/>
</dbReference>
<dbReference type="Gene3D" id="1.10.287.130">
    <property type="match status" value="1"/>
</dbReference>
<evidence type="ECO:0000256" key="9">
    <source>
        <dbReference type="ARBA" id="ARBA00023136"/>
    </source>
</evidence>
<dbReference type="CDD" id="cd00082">
    <property type="entry name" value="HisKA"/>
    <property type="match status" value="1"/>
</dbReference>
<feature type="transmembrane region" description="Helical" evidence="10">
    <location>
        <begin position="102"/>
        <end position="124"/>
    </location>
</feature>
<protein>
    <recommendedName>
        <fullName evidence="3">histidine kinase</fullName>
        <ecNumber evidence="3">2.7.13.3</ecNumber>
    </recommendedName>
</protein>
<evidence type="ECO:0000259" key="11">
    <source>
        <dbReference type="PROSITE" id="PS50109"/>
    </source>
</evidence>
<dbReference type="SUPFAM" id="SSF55874">
    <property type="entry name" value="ATPase domain of HSP90 chaperone/DNA topoisomerase II/histidine kinase"/>
    <property type="match status" value="1"/>
</dbReference>
<sequence>MGKFVENHQNERLKNDTFLFIHSITFLHGKRDFTGMDDVIREFDYRLISEVPDDVATLFFNENANPRVTIFKNASYVGFLLEYPNRNFVAIKQINRMFWEEYFLQILLLPIALILIIFLVMFYATLNPIERLIQALKASRDGNFNFPISAKPKGEIGNLIQLFSEEQRTVSRILKTRELMLYGIGHELRTPLAKMKLLLGIKSHLDGNDKKLQKYIMDLQKICDNLLEFESIHSGNLTVNKKDFCCTDLLLEALSGFEEEESKISVDIKERFPIRSDLHLLSIVVKNLVENALKYSSDGKIAIGVQDFKIRVSNKGSPLEHEIEYYLKPFYRDVKYDQIDGYGLGLSIVSEIVEVLGIEFEYFYADGMHHFQLNFNKNMDGDKKKLNAGM</sequence>
<dbReference type="GO" id="GO:0016020">
    <property type="term" value="C:membrane"/>
    <property type="evidence" value="ECO:0007669"/>
    <property type="project" value="UniProtKB-SubCell"/>
</dbReference>
<dbReference type="InterPro" id="IPR005467">
    <property type="entry name" value="His_kinase_dom"/>
</dbReference>
<reference evidence="12 13" key="1">
    <citation type="journal article" date="2010" name="BMC Genomics">
        <title>Comparative genomics and proteomics of Helicobacter mustelae, an ulcerogenic and carcinogenic gastric pathogen.</title>
        <authorList>
            <person name="O'Toole P.W."/>
            <person name="Snelling W.J."/>
            <person name="Canchaya C."/>
            <person name="Forde B.M."/>
            <person name="Hardie K.R."/>
            <person name="Josenhans C."/>
            <person name="Graham R.L.J."/>
            <person name="McMullan G."/>
            <person name="Parkhill J."/>
            <person name="Belda E."/>
            <person name="Bentley S.D."/>
        </authorList>
    </citation>
    <scope>NUCLEOTIDE SEQUENCE [LARGE SCALE GENOMIC DNA]</scope>
    <source>
        <strain evidence="13">ATCC 43772 / LMG 18044 / NCTC 12198 / 12198</strain>
    </source>
</reference>
<evidence type="ECO:0000256" key="5">
    <source>
        <dbReference type="ARBA" id="ARBA00022679"/>
    </source>
</evidence>
<dbReference type="PANTHER" id="PTHR45528">
    <property type="entry name" value="SENSOR HISTIDINE KINASE CPXA"/>
    <property type="match status" value="1"/>
</dbReference>
<dbReference type="AlphaFoldDB" id="D3UGA1"/>
<keyword evidence="5" id="KW-0808">Transferase</keyword>
<evidence type="ECO:0000256" key="2">
    <source>
        <dbReference type="ARBA" id="ARBA00004141"/>
    </source>
</evidence>
<dbReference type="EC" id="2.7.13.3" evidence="3"/>
<dbReference type="eggNOG" id="COG0642">
    <property type="taxonomic scope" value="Bacteria"/>
</dbReference>
<dbReference type="Proteomes" id="UP000001522">
    <property type="component" value="Chromosome"/>
</dbReference>
<dbReference type="Gene3D" id="3.30.565.10">
    <property type="entry name" value="Histidine kinase-like ATPase, C-terminal domain"/>
    <property type="match status" value="1"/>
</dbReference>
<name>D3UGA1_HELM1</name>
<evidence type="ECO:0000256" key="7">
    <source>
        <dbReference type="ARBA" id="ARBA00022777"/>
    </source>
</evidence>
<keyword evidence="9 10" id="KW-0472">Membrane</keyword>
<dbReference type="InterPro" id="IPR050398">
    <property type="entry name" value="HssS/ArlS-like"/>
</dbReference>
<dbReference type="KEGG" id="hms:HMU02600"/>
<keyword evidence="4" id="KW-0597">Phosphoprotein</keyword>
<dbReference type="HOGENOM" id="CLU_051843_0_0_7"/>
<evidence type="ECO:0000256" key="4">
    <source>
        <dbReference type="ARBA" id="ARBA00022553"/>
    </source>
</evidence>
<dbReference type="InterPro" id="IPR003594">
    <property type="entry name" value="HATPase_dom"/>
</dbReference>